<accession>I7LCS9</accession>
<evidence type="ECO:0000313" key="3">
    <source>
        <dbReference type="EMBL" id="KRN13788.1"/>
    </source>
</evidence>
<dbReference type="OrthoDB" id="9789954at2"/>
<dbReference type="PATRIC" id="fig|1423751.3.peg.1910"/>
<evidence type="ECO:0000313" key="4">
    <source>
        <dbReference type="Proteomes" id="UP000009326"/>
    </source>
</evidence>
<dbReference type="Proteomes" id="UP000051521">
    <property type="component" value="Unassembled WGS sequence"/>
</dbReference>
<proteinExistence type="predicted"/>
<organism evidence="2 4">
    <name type="scientific">Lactobacillus gigeriorum DSM 23908 = CRBIP 24.85</name>
    <dbReference type="NCBI Taxonomy" id="1423751"/>
    <lineage>
        <taxon>Bacteria</taxon>
        <taxon>Bacillati</taxon>
        <taxon>Bacillota</taxon>
        <taxon>Bacilli</taxon>
        <taxon>Lactobacillales</taxon>
        <taxon>Lactobacillaceae</taxon>
        <taxon>Lactobacillus</taxon>
    </lineage>
</organism>
<dbReference type="RefSeq" id="WP_008472796.1">
    <property type="nucleotide sequence ID" value="NZ_AYZO01000009.1"/>
</dbReference>
<feature type="domain" description="DUF2087" evidence="1">
    <location>
        <begin position="11"/>
        <end position="79"/>
    </location>
</feature>
<dbReference type="STRING" id="1423751.FC38_GL001842"/>
<comment type="caution">
    <text evidence="2">The sequence shown here is derived from an EMBL/GenBank/DDBJ whole genome shotgun (WGS) entry which is preliminary data.</text>
</comment>
<gene>
    <name evidence="2" type="ORF">BN52_06085</name>
    <name evidence="3" type="ORF">FC38_GL001842</name>
</gene>
<sequence length="84" mass="10088">MALERFLKDGKLITIPRKQKAKEALFDALSEKFEFDRDYSEKEVNAILAEVYDDYAILRRYLVDTKRLARDDYGHHYCRIKLEK</sequence>
<evidence type="ECO:0000313" key="2">
    <source>
        <dbReference type="EMBL" id="CCI86756.1"/>
    </source>
</evidence>
<name>I7LCS9_9LACO</name>
<dbReference type="Pfam" id="PF09860">
    <property type="entry name" value="DUF2087"/>
    <property type="match status" value="1"/>
</dbReference>
<reference evidence="3 5" key="2">
    <citation type="journal article" date="2015" name="Genome Announc.">
        <title>Expanding the biotechnology potential of lactobacilli through comparative genomics of 213 strains and associated genera.</title>
        <authorList>
            <person name="Sun Z."/>
            <person name="Harris H.M."/>
            <person name="McCann A."/>
            <person name="Guo C."/>
            <person name="Argimon S."/>
            <person name="Zhang W."/>
            <person name="Yang X."/>
            <person name="Jeffery I.B."/>
            <person name="Cooney J.C."/>
            <person name="Kagawa T.F."/>
            <person name="Liu W."/>
            <person name="Song Y."/>
            <person name="Salvetti E."/>
            <person name="Wrobel A."/>
            <person name="Rasinkangas P."/>
            <person name="Parkhill J."/>
            <person name="Rea M.C."/>
            <person name="O'Sullivan O."/>
            <person name="Ritari J."/>
            <person name="Douillard F.P."/>
            <person name="Paul Ross R."/>
            <person name="Yang R."/>
            <person name="Briner A.E."/>
            <person name="Felis G.E."/>
            <person name="de Vos W.M."/>
            <person name="Barrangou R."/>
            <person name="Klaenhammer T.R."/>
            <person name="Caufield P.W."/>
            <person name="Cui Y."/>
            <person name="Zhang H."/>
            <person name="O'Toole P.W."/>
        </authorList>
    </citation>
    <scope>NUCLEOTIDE SEQUENCE [LARGE SCALE GENOMIC DNA]</scope>
    <source>
        <strain evidence="3 5">DSM 23908</strain>
    </source>
</reference>
<protein>
    <recommendedName>
        <fullName evidence="1">DUF2087 domain-containing protein</fullName>
    </recommendedName>
</protein>
<dbReference type="EMBL" id="CAKC01000037">
    <property type="protein sequence ID" value="CCI86756.1"/>
    <property type="molecule type" value="Genomic_DNA"/>
</dbReference>
<reference evidence="2 4" key="1">
    <citation type="submission" date="2012-06" db="EMBL/GenBank/DDBJ databases">
        <title>Draft genome sequence of Lactobacillus gigeriorum CRBIP 24.85T, isolated from chicken crop.</title>
        <authorList>
            <person name="Cousin S."/>
            <person name="Ma L."/>
            <person name="Creno S."/>
            <person name="Clermont D."/>
            <person name="Loux V."/>
            <person name="Bizet C."/>
            <person name="Bouchier C."/>
        </authorList>
    </citation>
    <scope>NUCLEOTIDE SEQUENCE [LARGE SCALE GENOMIC DNA]</scope>
    <source>
        <strain evidence="4">CRBIP 24.85T</strain>
        <strain evidence="2">Type strain: CRBIP 24.85</strain>
    </source>
</reference>
<dbReference type="AlphaFoldDB" id="I7LCS9"/>
<evidence type="ECO:0000259" key="1">
    <source>
        <dbReference type="Pfam" id="PF09860"/>
    </source>
</evidence>
<keyword evidence="5" id="KW-1185">Reference proteome</keyword>
<dbReference type="InterPro" id="IPR018656">
    <property type="entry name" value="DUF2087"/>
</dbReference>
<evidence type="ECO:0000313" key="5">
    <source>
        <dbReference type="Proteomes" id="UP000051521"/>
    </source>
</evidence>
<dbReference type="EMBL" id="AYZO01000009">
    <property type="protein sequence ID" value="KRN13788.1"/>
    <property type="molecule type" value="Genomic_DNA"/>
</dbReference>
<dbReference type="Proteomes" id="UP000009326">
    <property type="component" value="Unassembled WGS sequence"/>
</dbReference>